<evidence type="ECO:0000256" key="1">
    <source>
        <dbReference type="ARBA" id="ARBA00004229"/>
    </source>
</evidence>
<name>A0AAV9IW78_CYACA</name>
<dbReference type="CDD" id="cd00834">
    <property type="entry name" value="KAS_I_II"/>
    <property type="match status" value="1"/>
</dbReference>
<dbReference type="GO" id="GO:0004315">
    <property type="term" value="F:3-oxoacyl-[acyl-carrier-protein] synthase activity"/>
    <property type="evidence" value="ECO:0007669"/>
    <property type="project" value="UniProtKB-EC"/>
</dbReference>
<keyword evidence="11" id="KW-0443">Lipid metabolism</keyword>
<evidence type="ECO:0000313" key="20">
    <source>
        <dbReference type="Proteomes" id="UP001301350"/>
    </source>
</evidence>
<dbReference type="GO" id="GO:0009507">
    <property type="term" value="C:chloroplast"/>
    <property type="evidence" value="ECO:0007669"/>
    <property type="project" value="UniProtKB-SubCell"/>
</dbReference>
<comment type="caution">
    <text evidence="19">The sequence shown here is derived from an EMBL/GenBank/DDBJ whole genome shotgun (WGS) entry which is preliminary data.</text>
</comment>
<dbReference type="InterPro" id="IPR014030">
    <property type="entry name" value="Ketoacyl_synth_N"/>
</dbReference>
<evidence type="ECO:0000256" key="6">
    <source>
        <dbReference type="ARBA" id="ARBA00022528"/>
    </source>
</evidence>
<dbReference type="InterPro" id="IPR016039">
    <property type="entry name" value="Thiolase-like"/>
</dbReference>
<keyword evidence="10" id="KW-0809">Transit peptide</keyword>
<accession>A0AAV9IW78</accession>
<evidence type="ECO:0000256" key="7">
    <source>
        <dbReference type="ARBA" id="ARBA00022640"/>
    </source>
</evidence>
<dbReference type="PROSITE" id="PS00606">
    <property type="entry name" value="KS3_1"/>
    <property type="match status" value="1"/>
</dbReference>
<dbReference type="GO" id="GO:0005739">
    <property type="term" value="C:mitochondrion"/>
    <property type="evidence" value="ECO:0007669"/>
    <property type="project" value="TreeGrafter"/>
</dbReference>
<reference evidence="19 20" key="1">
    <citation type="submission" date="2022-07" db="EMBL/GenBank/DDBJ databases">
        <title>Genome-wide signatures of adaptation to extreme environments.</title>
        <authorList>
            <person name="Cho C.H."/>
            <person name="Yoon H.S."/>
        </authorList>
    </citation>
    <scope>NUCLEOTIDE SEQUENCE [LARGE SCALE GENOMIC DNA]</scope>
    <source>
        <strain evidence="19 20">DBV 063 E5</strain>
    </source>
</reference>
<dbReference type="AlphaFoldDB" id="A0AAV9IW78"/>
<keyword evidence="8 17" id="KW-0808">Transferase</keyword>
<keyword evidence="7" id="KW-0934">Plastid</keyword>
<evidence type="ECO:0000259" key="18">
    <source>
        <dbReference type="PROSITE" id="PS52004"/>
    </source>
</evidence>
<gene>
    <name evidence="19" type="ORF">CDCA_CDCA07G2083</name>
</gene>
<dbReference type="InterPro" id="IPR018201">
    <property type="entry name" value="Ketoacyl_synth_AS"/>
</dbReference>
<dbReference type="NCBIfam" id="NF005589">
    <property type="entry name" value="PRK07314.1"/>
    <property type="match status" value="1"/>
</dbReference>
<evidence type="ECO:0000256" key="4">
    <source>
        <dbReference type="ARBA" id="ARBA00013191"/>
    </source>
</evidence>
<dbReference type="InterPro" id="IPR017568">
    <property type="entry name" value="3-oxoacyl-ACP_synth-2"/>
</dbReference>
<dbReference type="PANTHER" id="PTHR11712:SF336">
    <property type="entry name" value="3-OXOACYL-[ACYL-CARRIER-PROTEIN] SYNTHASE, MITOCHONDRIAL"/>
    <property type="match status" value="1"/>
</dbReference>
<sequence>MQPLFVNGSVQLSGRSKRWIGDRCAKGGRDGIVAPRVRAAASRRCRVSIEATARNEGNERVRADGSRRPRVVVTGMGLVSCFGTDVDVFYDKLLRGESGVRPIDKFDCRDWDTRIAAYVDTPNLDFSQYITPKLARRLDSVLKFAMVAGKKALEHAGLAVGSDALAAVRKERIGVVVGSGMGGLETFDEGCQKLHNGNVRRISPFFIPYAITNMASALLAMEGKFHGPSYSVSTACATGNYSIHNSYMHIVNGEADVMLCGGTEAAVVPIGLGGFIACRALSSRNDEPTRASRPWDRDRDGFVMGEGAGVLVLESLQHAKARGAPILCEYIGGAYTNDAHSMTEPIADGTQVARCLRMSLEDASVDASEVNYINAHATSTPLGDIAEYKAIASVFNPKHLTMNATKSLIGHALGAAGGLEAIATIKAIQTGELHPTVNADNVMPEVEANVVPNVKQRLAVQVAASTSFGFGGHNSACLFAPYRD</sequence>
<dbReference type="PANTHER" id="PTHR11712">
    <property type="entry name" value="POLYKETIDE SYNTHASE-RELATED"/>
    <property type="match status" value="1"/>
</dbReference>
<dbReference type="Proteomes" id="UP001301350">
    <property type="component" value="Unassembled WGS sequence"/>
</dbReference>
<evidence type="ECO:0000256" key="13">
    <source>
        <dbReference type="ARBA" id="ARBA00023315"/>
    </source>
</evidence>
<dbReference type="FunFam" id="3.40.47.10:FF:000027">
    <property type="entry name" value="3-oxoacyl-[acyl-carrier-protein] synthase 2"/>
    <property type="match status" value="1"/>
</dbReference>
<dbReference type="Pfam" id="PF00109">
    <property type="entry name" value="ketoacyl-synt"/>
    <property type="match status" value="1"/>
</dbReference>
<dbReference type="SMART" id="SM00825">
    <property type="entry name" value="PKS_KS"/>
    <property type="match status" value="1"/>
</dbReference>
<comment type="subcellular location">
    <subcellularLocation>
        <location evidence="1">Plastid</location>
        <location evidence="1">Chloroplast</location>
    </subcellularLocation>
</comment>
<evidence type="ECO:0000256" key="16">
    <source>
        <dbReference type="ARBA" id="ARBA00074204"/>
    </source>
</evidence>
<keyword evidence="5" id="KW-0444">Lipid biosynthesis</keyword>
<dbReference type="Gene3D" id="3.40.47.10">
    <property type="match status" value="1"/>
</dbReference>
<dbReference type="NCBIfam" id="NF004970">
    <property type="entry name" value="PRK06333.1"/>
    <property type="match status" value="1"/>
</dbReference>
<proteinExistence type="inferred from homology"/>
<dbReference type="PROSITE" id="PS52004">
    <property type="entry name" value="KS3_2"/>
    <property type="match status" value="1"/>
</dbReference>
<evidence type="ECO:0000256" key="11">
    <source>
        <dbReference type="ARBA" id="ARBA00023098"/>
    </source>
</evidence>
<dbReference type="SUPFAM" id="SSF53901">
    <property type="entry name" value="Thiolase-like"/>
    <property type="match status" value="2"/>
</dbReference>
<dbReference type="Pfam" id="PF02801">
    <property type="entry name" value="Ketoacyl-synt_C"/>
    <property type="match status" value="1"/>
</dbReference>
<dbReference type="InterPro" id="IPR000794">
    <property type="entry name" value="Beta-ketoacyl_synthase"/>
</dbReference>
<keyword evidence="13" id="KW-0012">Acyltransferase</keyword>
<evidence type="ECO:0000256" key="2">
    <source>
        <dbReference type="ARBA" id="ARBA00008467"/>
    </source>
</evidence>
<evidence type="ECO:0000256" key="15">
    <source>
        <dbReference type="ARBA" id="ARBA00058711"/>
    </source>
</evidence>
<dbReference type="EMBL" id="JANCYW010000007">
    <property type="protein sequence ID" value="KAK4536058.1"/>
    <property type="molecule type" value="Genomic_DNA"/>
</dbReference>
<evidence type="ECO:0000256" key="12">
    <source>
        <dbReference type="ARBA" id="ARBA00023160"/>
    </source>
</evidence>
<dbReference type="InterPro" id="IPR014031">
    <property type="entry name" value="Ketoacyl_synth_C"/>
</dbReference>
<evidence type="ECO:0000256" key="3">
    <source>
        <dbReference type="ARBA" id="ARBA00011738"/>
    </source>
</evidence>
<keyword evidence="9" id="KW-0276">Fatty acid metabolism</keyword>
<evidence type="ECO:0000256" key="14">
    <source>
        <dbReference type="ARBA" id="ARBA00042143"/>
    </source>
</evidence>
<evidence type="ECO:0000256" key="10">
    <source>
        <dbReference type="ARBA" id="ARBA00022946"/>
    </source>
</evidence>
<feature type="domain" description="Ketosynthase family 3 (KS3)" evidence="18">
    <location>
        <begin position="68"/>
        <end position="481"/>
    </location>
</feature>
<keyword evidence="12" id="KW-0275">Fatty acid biosynthesis</keyword>
<organism evidence="19 20">
    <name type="scientific">Cyanidium caldarium</name>
    <name type="common">Red alga</name>
    <dbReference type="NCBI Taxonomy" id="2771"/>
    <lineage>
        <taxon>Eukaryota</taxon>
        <taxon>Rhodophyta</taxon>
        <taxon>Bangiophyceae</taxon>
        <taxon>Cyanidiales</taxon>
        <taxon>Cyanidiaceae</taxon>
        <taxon>Cyanidium</taxon>
    </lineage>
</organism>
<evidence type="ECO:0000256" key="9">
    <source>
        <dbReference type="ARBA" id="ARBA00022832"/>
    </source>
</evidence>
<dbReference type="InterPro" id="IPR020841">
    <property type="entry name" value="PKS_Beta-ketoAc_synthase_dom"/>
</dbReference>
<keyword evidence="6" id="KW-0150">Chloroplast</keyword>
<dbReference type="GO" id="GO:0006633">
    <property type="term" value="P:fatty acid biosynthetic process"/>
    <property type="evidence" value="ECO:0007669"/>
    <property type="project" value="UniProtKB-KW"/>
</dbReference>
<evidence type="ECO:0000256" key="17">
    <source>
        <dbReference type="RuleBase" id="RU003694"/>
    </source>
</evidence>
<comment type="subunit">
    <text evidence="3">Homodimer.</text>
</comment>
<comment type="similarity">
    <text evidence="2 17">Belongs to the thiolase-like superfamily. Beta-ketoacyl-ACP synthases family.</text>
</comment>
<protein>
    <recommendedName>
        <fullName evidence="16">3-oxoacyl-[acyl-carrier-protein] synthase I, chloroplastic</fullName>
        <ecNumber evidence="4">2.3.1.41</ecNumber>
    </recommendedName>
    <alternativeName>
        <fullName evidence="14">Beta-ketoacyl-ACP synthase I</fullName>
    </alternativeName>
</protein>
<evidence type="ECO:0000256" key="8">
    <source>
        <dbReference type="ARBA" id="ARBA00022679"/>
    </source>
</evidence>
<dbReference type="NCBIfam" id="TIGR03150">
    <property type="entry name" value="fabF"/>
    <property type="match status" value="1"/>
</dbReference>
<keyword evidence="20" id="KW-1185">Reference proteome</keyword>
<evidence type="ECO:0000313" key="19">
    <source>
        <dbReference type="EMBL" id="KAK4536058.1"/>
    </source>
</evidence>
<dbReference type="EC" id="2.3.1.41" evidence="4"/>
<evidence type="ECO:0000256" key="5">
    <source>
        <dbReference type="ARBA" id="ARBA00022516"/>
    </source>
</evidence>
<comment type="function">
    <text evidence="15">Catalyzes the condensation reaction of fatty acid synthesis by the addition to an acyl acceptor of two carbons from malonyl-ACP. Specific for elongation from C-10 to unsaturated C-16 and C-18 fatty acids.</text>
</comment>